<accession>A0A0G4HLM0</accession>
<feature type="region of interest" description="Disordered" evidence="1">
    <location>
        <begin position="396"/>
        <end position="418"/>
    </location>
</feature>
<feature type="chain" id="PRO_5005191974" evidence="2">
    <location>
        <begin position="22"/>
        <end position="418"/>
    </location>
</feature>
<proteinExistence type="predicted"/>
<protein>
    <submittedName>
        <fullName evidence="3">Uncharacterized protein</fullName>
    </submittedName>
</protein>
<evidence type="ECO:0000313" key="3">
    <source>
        <dbReference type="EMBL" id="CEM45069.1"/>
    </source>
</evidence>
<feature type="compositionally biased region" description="Basic and acidic residues" evidence="1">
    <location>
        <begin position="45"/>
        <end position="57"/>
    </location>
</feature>
<gene>
    <name evidence="3" type="ORF">Cvel_28866</name>
</gene>
<evidence type="ECO:0000256" key="2">
    <source>
        <dbReference type="SAM" id="SignalP"/>
    </source>
</evidence>
<dbReference type="VEuPathDB" id="CryptoDB:Cvel_28866"/>
<feature type="compositionally biased region" description="Pro residues" evidence="1">
    <location>
        <begin position="403"/>
        <end position="418"/>
    </location>
</feature>
<keyword evidence="2" id="KW-0732">Signal</keyword>
<sequence>MRICLAHLLAIFCLAVSLSRGSLEGNESGGIGSQSMKELLKGRKALKEAKEATEKKGVTLPVRGSTEAPNVSTKGEEGMPSWPSTDESTLLDAPAVPESAAREIPEEEEDFDEPLNEQLDEQSPSTLPPGPPYDSGEEETNSPFLASSTSKMMAEAASVIAFVVVFIGLICLCACCCKEGGGLLEVTELTDEQVEANLRKEGMSNPLQSPIMMWRYLEKTDGLIPLPFRPDCKAMSGEWKGILAIAGTTLEIDVKISMTVKDEQIIKGMPVHMLLGVPSDEDSTVCIGTLVPKTGRIGWVKKTETWTSSQEVVFRGVIVNQYTFQIEMPVAAPEHQLTGAVVHMEGARAAGLTDEDISSIWNQNKGVSVESQAIAQAQGFTLEYVAAQRAAHAAAVAAQTPGTPAPIPDPNQTPQQQP</sequence>
<reference evidence="3" key="1">
    <citation type="submission" date="2014-11" db="EMBL/GenBank/DDBJ databases">
        <authorList>
            <person name="Otto D Thomas"/>
            <person name="Naeem Raeece"/>
        </authorList>
    </citation>
    <scope>NUCLEOTIDE SEQUENCE</scope>
</reference>
<feature type="region of interest" description="Disordered" evidence="1">
    <location>
        <begin position="45"/>
        <end position="144"/>
    </location>
</feature>
<feature type="signal peptide" evidence="2">
    <location>
        <begin position="1"/>
        <end position="21"/>
    </location>
</feature>
<evidence type="ECO:0000256" key="1">
    <source>
        <dbReference type="SAM" id="MobiDB-lite"/>
    </source>
</evidence>
<name>A0A0G4HLM0_9ALVE</name>
<dbReference type="AlphaFoldDB" id="A0A0G4HLM0"/>
<dbReference type="EMBL" id="CDMZ01003091">
    <property type="protein sequence ID" value="CEM45069.1"/>
    <property type="molecule type" value="Genomic_DNA"/>
</dbReference>
<organism evidence="3">
    <name type="scientific">Chromera velia CCMP2878</name>
    <dbReference type="NCBI Taxonomy" id="1169474"/>
    <lineage>
        <taxon>Eukaryota</taxon>
        <taxon>Sar</taxon>
        <taxon>Alveolata</taxon>
        <taxon>Colpodellida</taxon>
        <taxon>Chromeraceae</taxon>
        <taxon>Chromera</taxon>
    </lineage>
</organism>
<feature type="compositionally biased region" description="Acidic residues" evidence="1">
    <location>
        <begin position="105"/>
        <end position="120"/>
    </location>
</feature>